<dbReference type="PANTHER" id="PTHR10890:SF3">
    <property type="entry name" value="CYSTEINE--TRNA LIGASE, CYTOPLASMIC"/>
    <property type="match status" value="1"/>
</dbReference>
<keyword evidence="11 13" id="KW-0030">Aminoacyl-tRNA synthetase</keyword>
<dbReference type="InterPro" id="IPR014729">
    <property type="entry name" value="Rossmann-like_a/b/a_fold"/>
</dbReference>
<comment type="similarity">
    <text evidence="2 13">Belongs to the class-I aminoacyl-tRNA synthetase family.</text>
</comment>
<dbReference type="InterPro" id="IPR009080">
    <property type="entry name" value="tRNAsynth_Ia_anticodon-bd"/>
</dbReference>
<dbReference type="GO" id="GO:0005829">
    <property type="term" value="C:cytosol"/>
    <property type="evidence" value="ECO:0007669"/>
    <property type="project" value="TreeGrafter"/>
</dbReference>
<keyword evidence="5 13" id="KW-0436">Ligase</keyword>
<evidence type="ECO:0000256" key="10">
    <source>
        <dbReference type="ARBA" id="ARBA00022917"/>
    </source>
</evidence>
<evidence type="ECO:0000256" key="12">
    <source>
        <dbReference type="ARBA" id="ARBA00047398"/>
    </source>
</evidence>
<feature type="binding site" evidence="13">
    <location>
        <position position="248"/>
    </location>
    <ligand>
        <name>Zn(2+)</name>
        <dbReference type="ChEBI" id="CHEBI:29105"/>
    </ligand>
</feature>
<feature type="binding site" evidence="13">
    <location>
        <position position="27"/>
    </location>
    <ligand>
        <name>Zn(2+)</name>
        <dbReference type="ChEBI" id="CHEBI:29105"/>
    </ligand>
</feature>
<evidence type="ECO:0000313" key="16">
    <source>
        <dbReference type="Proteomes" id="UP000034045"/>
    </source>
</evidence>
<feature type="domain" description="tRNA synthetases class I catalytic" evidence="14">
    <location>
        <begin position="16"/>
        <end position="320"/>
    </location>
</feature>
<feature type="binding site" evidence="13">
    <location>
        <position position="283"/>
    </location>
    <ligand>
        <name>ATP</name>
        <dbReference type="ChEBI" id="CHEBI:30616"/>
    </ligand>
</feature>
<dbReference type="InterPro" id="IPR015803">
    <property type="entry name" value="Cys-tRNA-ligase"/>
</dbReference>
<dbReference type="CDD" id="cd00672">
    <property type="entry name" value="CysRS_core"/>
    <property type="match status" value="1"/>
</dbReference>
<evidence type="ECO:0000256" key="3">
    <source>
        <dbReference type="ARBA" id="ARBA00011245"/>
    </source>
</evidence>
<proteinExistence type="inferred from homology"/>
<dbReference type="GO" id="GO:0004817">
    <property type="term" value="F:cysteine-tRNA ligase activity"/>
    <property type="evidence" value="ECO:0007669"/>
    <property type="project" value="UniProtKB-UniRule"/>
</dbReference>
<evidence type="ECO:0000256" key="5">
    <source>
        <dbReference type="ARBA" id="ARBA00022598"/>
    </source>
</evidence>
<name>A0A0G0A8C5_9BACT</name>
<comment type="caution">
    <text evidence="15">The sequence shown here is derived from an EMBL/GenBank/DDBJ whole genome shotgun (WGS) entry which is preliminary data.</text>
</comment>
<keyword evidence="8 13" id="KW-0862">Zinc</keyword>
<evidence type="ECO:0000256" key="6">
    <source>
        <dbReference type="ARBA" id="ARBA00022723"/>
    </source>
</evidence>
<reference evidence="15 16" key="1">
    <citation type="journal article" date="2015" name="Nature">
        <title>rRNA introns, odd ribosomes, and small enigmatic genomes across a large radiation of phyla.</title>
        <authorList>
            <person name="Brown C.T."/>
            <person name="Hug L.A."/>
            <person name="Thomas B.C."/>
            <person name="Sharon I."/>
            <person name="Castelle C.J."/>
            <person name="Singh A."/>
            <person name="Wilkins M.J."/>
            <person name="Williams K.H."/>
            <person name="Banfield J.F."/>
        </authorList>
    </citation>
    <scope>NUCLEOTIDE SEQUENCE [LARGE SCALE GENOMIC DNA]</scope>
</reference>
<comment type="cofactor">
    <cofactor evidence="13">
        <name>Zn(2+)</name>
        <dbReference type="ChEBI" id="CHEBI:29105"/>
    </cofactor>
    <text evidence="13">Binds 1 zinc ion per subunit.</text>
</comment>
<dbReference type="HAMAP" id="MF_00041">
    <property type="entry name" value="Cys_tRNA_synth"/>
    <property type="match status" value="1"/>
</dbReference>
<feature type="short sequence motif" description="'KMSKS' region" evidence="13">
    <location>
        <begin position="280"/>
        <end position="284"/>
    </location>
</feature>
<evidence type="ECO:0000256" key="7">
    <source>
        <dbReference type="ARBA" id="ARBA00022741"/>
    </source>
</evidence>
<dbReference type="GO" id="GO:0005524">
    <property type="term" value="F:ATP binding"/>
    <property type="evidence" value="ECO:0007669"/>
    <property type="project" value="UniProtKB-UniRule"/>
</dbReference>
<dbReference type="InterPro" id="IPR032678">
    <property type="entry name" value="tRNA-synt_1_cat_dom"/>
</dbReference>
<comment type="subcellular location">
    <subcellularLocation>
        <location evidence="1 13">Cytoplasm</location>
    </subcellularLocation>
</comment>
<gene>
    <name evidence="13" type="primary">cysS</name>
    <name evidence="15" type="ORF">UR42_C0001G0026</name>
</gene>
<keyword evidence="9 13" id="KW-0067">ATP-binding</keyword>
<dbReference type="Gene3D" id="3.40.50.620">
    <property type="entry name" value="HUPs"/>
    <property type="match status" value="1"/>
</dbReference>
<comment type="catalytic activity">
    <reaction evidence="12 13">
        <text>tRNA(Cys) + L-cysteine + ATP = L-cysteinyl-tRNA(Cys) + AMP + diphosphate</text>
        <dbReference type="Rhea" id="RHEA:17773"/>
        <dbReference type="Rhea" id="RHEA-COMP:9661"/>
        <dbReference type="Rhea" id="RHEA-COMP:9679"/>
        <dbReference type="ChEBI" id="CHEBI:30616"/>
        <dbReference type="ChEBI" id="CHEBI:33019"/>
        <dbReference type="ChEBI" id="CHEBI:35235"/>
        <dbReference type="ChEBI" id="CHEBI:78442"/>
        <dbReference type="ChEBI" id="CHEBI:78517"/>
        <dbReference type="ChEBI" id="CHEBI:456215"/>
        <dbReference type="EC" id="6.1.1.16"/>
    </reaction>
</comment>
<evidence type="ECO:0000256" key="13">
    <source>
        <dbReference type="HAMAP-Rule" id="MF_00041"/>
    </source>
</evidence>
<dbReference type="SUPFAM" id="SSF47323">
    <property type="entry name" value="Anticodon-binding domain of a subclass of class I aminoacyl-tRNA synthetases"/>
    <property type="match status" value="1"/>
</dbReference>
<comment type="subunit">
    <text evidence="3 13">Monomer.</text>
</comment>
<dbReference type="FunFam" id="3.40.50.620:FF:000130">
    <property type="entry name" value="Cysteine--tRNA ligase"/>
    <property type="match status" value="1"/>
</dbReference>
<dbReference type="PRINTS" id="PR00983">
    <property type="entry name" value="TRNASYNTHCYS"/>
</dbReference>
<dbReference type="GO" id="GO:0006423">
    <property type="term" value="P:cysteinyl-tRNA aminoacylation"/>
    <property type="evidence" value="ECO:0007669"/>
    <property type="project" value="UniProtKB-UniRule"/>
</dbReference>
<dbReference type="Proteomes" id="UP000034045">
    <property type="component" value="Unassembled WGS sequence"/>
</dbReference>
<feature type="binding site" evidence="13">
    <location>
        <position position="223"/>
    </location>
    <ligand>
        <name>Zn(2+)</name>
        <dbReference type="ChEBI" id="CHEBI:29105"/>
    </ligand>
</feature>
<organism evidence="15 16">
    <name type="scientific">Candidatus Roizmanbacteria bacterium GW2011_GWA2_33_33</name>
    <dbReference type="NCBI Taxonomy" id="1618476"/>
    <lineage>
        <taxon>Bacteria</taxon>
        <taxon>Candidatus Roizmaniibacteriota</taxon>
    </lineage>
</organism>
<dbReference type="GO" id="GO:0008270">
    <property type="term" value="F:zinc ion binding"/>
    <property type="evidence" value="ECO:0007669"/>
    <property type="project" value="UniProtKB-UniRule"/>
</dbReference>
<dbReference type="NCBIfam" id="TIGR00435">
    <property type="entry name" value="cysS"/>
    <property type="match status" value="1"/>
</dbReference>
<feature type="short sequence motif" description="'HIGH' region" evidence="13">
    <location>
        <begin position="29"/>
        <end position="39"/>
    </location>
</feature>
<keyword evidence="4 13" id="KW-0963">Cytoplasm</keyword>
<dbReference type="EMBL" id="LBPD01000001">
    <property type="protein sequence ID" value="KKP53059.1"/>
    <property type="molecule type" value="Genomic_DNA"/>
</dbReference>
<evidence type="ECO:0000256" key="8">
    <source>
        <dbReference type="ARBA" id="ARBA00022833"/>
    </source>
</evidence>
<dbReference type="AlphaFoldDB" id="A0A0G0A8C5"/>
<dbReference type="SUPFAM" id="SSF52374">
    <property type="entry name" value="Nucleotidylyl transferase"/>
    <property type="match status" value="1"/>
</dbReference>
<evidence type="ECO:0000256" key="2">
    <source>
        <dbReference type="ARBA" id="ARBA00005594"/>
    </source>
</evidence>
<sequence>MKLYNTLTRKIEEFIPLNPPSVTFYTCGPTVYDFTHIGHMRTYTNNDVLKRVLTYLGYKVNHVMNVTDVGHLTGDDDSGEDKMEKGAKKYGKTVWDVAKFYTEFFFKTTDALNIIRPNIVCNATEHVEEMIRLIEKLKQNGFVYETKGALYFNVKKFKNYGKLSGQKLEEKIQAVRTEVNVDEDKKHPADFALWFKRVGRFADHTMYWTSPWGEGFPGWHIECSAMSMKYLGDTIDIHSGGIDHVPIHHENEIAQSEAATGKPFVKYWFHNNFLTVDGQKMSKSLGNFYTIDDIEKNKIDPISLRLLFLQSHYRQPLNFTWQSARGSLEAFNRLKEIVLGLKGPNSSTRKLAKLSNKAIVFQQQFKAALENDLQTPQAVAVMWDMIKSDISNDEKYFLLLDFDKVFGLNLIDITEEKIDANIIILAERRLKARKKRDFDASDRLRIKIEKAGFKIEDKGDSYTIKKQLND</sequence>
<keyword evidence="6 13" id="KW-0479">Metal-binding</keyword>
<dbReference type="Pfam" id="PF01406">
    <property type="entry name" value="tRNA-synt_1e"/>
    <property type="match status" value="1"/>
</dbReference>
<dbReference type="EC" id="6.1.1.16" evidence="13"/>
<dbReference type="InterPro" id="IPR024909">
    <property type="entry name" value="Cys-tRNA/MSH_ligase"/>
</dbReference>
<dbReference type="Gene3D" id="1.20.120.1910">
    <property type="entry name" value="Cysteine-tRNA ligase, C-terminal anti-codon recognition domain"/>
    <property type="match status" value="1"/>
</dbReference>
<feature type="binding site" evidence="13">
    <location>
        <position position="252"/>
    </location>
    <ligand>
        <name>Zn(2+)</name>
        <dbReference type="ChEBI" id="CHEBI:29105"/>
    </ligand>
</feature>
<keyword evidence="10 13" id="KW-0648">Protein biosynthesis</keyword>
<evidence type="ECO:0000256" key="11">
    <source>
        <dbReference type="ARBA" id="ARBA00023146"/>
    </source>
</evidence>
<dbReference type="PANTHER" id="PTHR10890">
    <property type="entry name" value="CYSTEINYL-TRNA SYNTHETASE"/>
    <property type="match status" value="1"/>
</dbReference>
<evidence type="ECO:0000313" key="15">
    <source>
        <dbReference type="EMBL" id="KKP53059.1"/>
    </source>
</evidence>
<accession>A0A0G0A8C5</accession>
<evidence type="ECO:0000256" key="9">
    <source>
        <dbReference type="ARBA" id="ARBA00022840"/>
    </source>
</evidence>
<evidence type="ECO:0000256" key="1">
    <source>
        <dbReference type="ARBA" id="ARBA00004496"/>
    </source>
</evidence>
<evidence type="ECO:0000256" key="4">
    <source>
        <dbReference type="ARBA" id="ARBA00022490"/>
    </source>
</evidence>
<dbReference type="PATRIC" id="fig|1618476.3.peg.23"/>
<protein>
    <recommendedName>
        <fullName evidence="13">Cysteine--tRNA ligase</fullName>
        <ecNumber evidence="13">6.1.1.16</ecNumber>
    </recommendedName>
    <alternativeName>
        <fullName evidence="13">Cysteinyl-tRNA synthetase</fullName>
        <shortName evidence="13">CysRS</shortName>
    </alternativeName>
</protein>
<keyword evidence="7 13" id="KW-0547">Nucleotide-binding</keyword>
<evidence type="ECO:0000259" key="14">
    <source>
        <dbReference type="Pfam" id="PF01406"/>
    </source>
</evidence>